<reference evidence="3" key="1">
    <citation type="submission" date="2021-02" db="EMBL/GenBank/DDBJ databases">
        <title>Sequencing the genomes of 1000 actinobacteria strains.</title>
        <authorList>
            <person name="Klenk H.-P."/>
        </authorList>
    </citation>
    <scope>NUCLEOTIDE SEQUENCE</scope>
    <source>
        <strain evidence="3">DSM 22850</strain>
    </source>
</reference>
<name>A0A940PU14_9MICO</name>
<dbReference type="SUPFAM" id="SSF101874">
    <property type="entry name" value="YceI-like"/>
    <property type="match status" value="1"/>
</dbReference>
<dbReference type="RefSeq" id="WP_209705750.1">
    <property type="nucleotide sequence ID" value="NZ_JAFIDA010000001.1"/>
</dbReference>
<keyword evidence="4" id="KW-1185">Reference proteome</keyword>
<dbReference type="Pfam" id="PF04264">
    <property type="entry name" value="YceI"/>
    <property type="match status" value="1"/>
</dbReference>
<evidence type="ECO:0000313" key="4">
    <source>
        <dbReference type="Proteomes" id="UP000675163"/>
    </source>
</evidence>
<dbReference type="EMBL" id="JAFIDA010000001">
    <property type="protein sequence ID" value="MBP1326922.1"/>
    <property type="molecule type" value="Genomic_DNA"/>
</dbReference>
<organism evidence="3 4">
    <name type="scientific">Leucobacter exalbidus</name>
    <dbReference type="NCBI Taxonomy" id="662960"/>
    <lineage>
        <taxon>Bacteria</taxon>
        <taxon>Bacillati</taxon>
        <taxon>Actinomycetota</taxon>
        <taxon>Actinomycetes</taxon>
        <taxon>Micrococcales</taxon>
        <taxon>Microbacteriaceae</taxon>
        <taxon>Leucobacter</taxon>
    </lineage>
</organism>
<comment type="similarity">
    <text evidence="1">Belongs to the UPF0312 family.</text>
</comment>
<sequence>MQKSRKLLVGVTVGVLAVGVTAALAGPVIYRDFIAAPPVQAPTLSADQSVLGAAKEPAVAPSTGGTDSATSGSVLDAAALAGEWQVADGSEAGYRVDEVLNGTEITVTGRTNQVTGTFAIADTGLTLDSAELTVDVASIITDNDSRDNYFRSQALRTSEFPTATFTLTDPVTLESAPLAGDIVSTEAKGELTIAGKSQPVTAQIELRSDGTTAEIAGSIPITFADFGVEAPRLGFVSVAPTGAVEFQLTAAKP</sequence>
<dbReference type="Gene3D" id="2.40.128.110">
    <property type="entry name" value="Lipid/polyisoprenoid-binding, YceI-like"/>
    <property type="match status" value="1"/>
</dbReference>
<dbReference type="AlphaFoldDB" id="A0A940PU14"/>
<dbReference type="PANTHER" id="PTHR34406">
    <property type="entry name" value="PROTEIN YCEI"/>
    <property type="match status" value="1"/>
</dbReference>
<dbReference type="Proteomes" id="UP000675163">
    <property type="component" value="Unassembled WGS sequence"/>
</dbReference>
<protein>
    <submittedName>
        <fullName evidence="3">Polyisoprenoid-binding protein YceI</fullName>
    </submittedName>
</protein>
<comment type="caution">
    <text evidence="3">The sequence shown here is derived from an EMBL/GenBank/DDBJ whole genome shotgun (WGS) entry which is preliminary data.</text>
</comment>
<gene>
    <name evidence="3" type="ORF">JOF28_002154</name>
</gene>
<dbReference type="SMART" id="SM00867">
    <property type="entry name" value="YceI"/>
    <property type="match status" value="1"/>
</dbReference>
<dbReference type="InterPro" id="IPR007372">
    <property type="entry name" value="Lipid/polyisoprenoid-bd_YceI"/>
</dbReference>
<dbReference type="PANTHER" id="PTHR34406:SF1">
    <property type="entry name" value="PROTEIN YCEI"/>
    <property type="match status" value="1"/>
</dbReference>
<evidence type="ECO:0000313" key="3">
    <source>
        <dbReference type="EMBL" id="MBP1326922.1"/>
    </source>
</evidence>
<evidence type="ECO:0000256" key="1">
    <source>
        <dbReference type="ARBA" id="ARBA00008812"/>
    </source>
</evidence>
<evidence type="ECO:0000259" key="2">
    <source>
        <dbReference type="SMART" id="SM00867"/>
    </source>
</evidence>
<feature type="domain" description="Lipid/polyisoprenoid-binding YceI-like" evidence="2">
    <location>
        <begin position="83"/>
        <end position="251"/>
    </location>
</feature>
<proteinExistence type="inferred from homology"/>
<accession>A0A940PU14</accession>
<dbReference type="InterPro" id="IPR036761">
    <property type="entry name" value="TTHA0802/YceI-like_sf"/>
</dbReference>